<gene>
    <name evidence="1" type="ORF">B0T24DRAFT_643876</name>
</gene>
<dbReference type="Proteomes" id="UP001287356">
    <property type="component" value="Unassembled WGS sequence"/>
</dbReference>
<dbReference type="EMBL" id="JAULSN010000015">
    <property type="protein sequence ID" value="KAK3358572.1"/>
    <property type="molecule type" value="Genomic_DNA"/>
</dbReference>
<reference evidence="1" key="1">
    <citation type="journal article" date="2023" name="Mol. Phylogenet. Evol.">
        <title>Genome-scale phylogeny and comparative genomics of the fungal order Sordariales.</title>
        <authorList>
            <person name="Hensen N."/>
            <person name="Bonometti L."/>
            <person name="Westerberg I."/>
            <person name="Brannstrom I.O."/>
            <person name="Guillou S."/>
            <person name="Cros-Aarteil S."/>
            <person name="Calhoun S."/>
            <person name="Haridas S."/>
            <person name="Kuo A."/>
            <person name="Mondo S."/>
            <person name="Pangilinan J."/>
            <person name="Riley R."/>
            <person name="LaButti K."/>
            <person name="Andreopoulos B."/>
            <person name="Lipzen A."/>
            <person name="Chen C."/>
            <person name="Yan M."/>
            <person name="Daum C."/>
            <person name="Ng V."/>
            <person name="Clum A."/>
            <person name="Steindorff A."/>
            <person name="Ohm R.A."/>
            <person name="Martin F."/>
            <person name="Silar P."/>
            <person name="Natvig D.O."/>
            <person name="Lalanne C."/>
            <person name="Gautier V."/>
            <person name="Ament-Velasquez S.L."/>
            <person name="Kruys A."/>
            <person name="Hutchinson M.I."/>
            <person name="Powell A.J."/>
            <person name="Barry K."/>
            <person name="Miller A.N."/>
            <person name="Grigoriev I.V."/>
            <person name="Debuchy R."/>
            <person name="Gladieux P."/>
            <person name="Hiltunen Thoren M."/>
            <person name="Johannesson H."/>
        </authorList>
    </citation>
    <scope>NUCLEOTIDE SEQUENCE</scope>
    <source>
        <strain evidence="1">CBS 958.72</strain>
    </source>
</reference>
<name>A0AAE0MXI1_9PEZI</name>
<accession>A0AAE0MXI1</accession>
<organism evidence="1 2">
    <name type="scientific">Lasiosphaeria ovina</name>
    <dbReference type="NCBI Taxonomy" id="92902"/>
    <lineage>
        <taxon>Eukaryota</taxon>
        <taxon>Fungi</taxon>
        <taxon>Dikarya</taxon>
        <taxon>Ascomycota</taxon>
        <taxon>Pezizomycotina</taxon>
        <taxon>Sordariomycetes</taxon>
        <taxon>Sordariomycetidae</taxon>
        <taxon>Sordariales</taxon>
        <taxon>Lasiosphaeriaceae</taxon>
        <taxon>Lasiosphaeria</taxon>
    </lineage>
</organism>
<evidence type="ECO:0000313" key="1">
    <source>
        <dbReference type="EMBL" id="KAK3358572.1"/>
    </source>
</evidence>
<reference evidence="1" key="2">
    <citation type="submission" date="2023-06" db="EMBL/GenBank/DDBJ databases">
        <authorList>
            <consortium name="Lawrence Berkeley National Laboratory"/>
            <person name="Haridas S."/>
            <person name="Hensen N."/>
            <person name="Bonometti L."/>
            <person name="Westerberg I."/>
            <person name="Brannstrom I.O."/>
            <person name="Guillou S."/>
            <person name="Cros-Aarteil S."/>
            <person name="Calhoun S."/>
            <person name="Kuo A."/>
            <person name="Mondo S."/>
            <person name="Pangilinan J."/>
            <person name="Riley R."/>
            <person name="Labutti K."/>
            <person name="Andreopoulos B."/>
            <person name="Lipzen A."/>
            <person name="Chen C."/>
            <person name="Yanf M."/>
            <person name="Daum C."/>
            <person name="Ng V."/>
            <person name="Clum A."/>
            <person name="Steindorff A."/>
            <person name="Ohm R."/>
            <person name="Martin F."/>
            <person name="Silar P."/>
            <person name="Natvig D."/>
            <person name="Lalanne C."/>
            <person name="Gautier V."/>
            <person name="Ament-Velasquez S.L."/>
            <person name="Kruys A."/>
            <person name="Hutchinson M.I."/>
            <person name="Powell A.J."/>
            <person name="Barry K."/>
            <person name="Miller A.N."/>
            <person name="Grigoriev I.V."/>
            <person name="Debuchy R."/>
            <person name="Gladieux P."/>
            <person name="Thoren M.H."/>
            <person name="Johannesson H."/>
        </authorList>
    </citation>
    <scope>NUCLEOTIDE SEQUENCE</scope>
    <source>
        <strain evidence="1">CBS 958.72</strain>
    </source>
</reference>
<comment type="caution">
    <text evidence="1">The sequence shown here is derived from an EMBL/GenBank/DDBJ whole genome shotgun (WGS) entry which is preliminary data.</text>
</comment>
<proteinExistence type="predicted"/>
<keyword evidence="2" id="KW-1185">Reference proteome</keyword>
<dbReference type="AlphaFoldDB" id="A0AAE0MXI1"/>
<evidence type="ECO:0000313" key="2">
    <source>
        <dbReference type="Proteomes" id="UP001287356"/>
    </source>
</evidence>
<sequence length="334" mass="37728">MSVAIATTVLNPAPNLNIWLDYHLRRCAVIILYLDDPDRRSLFEPFCNGRSVLVFDGAQDMPAMSPPNRLLVRQPSNLKHAISYLLEHGGKWGGVDWLLHIDQDEILFENGHTSWTNDPRVGHVTFTNHEAVPLRHDTSNAFAECVWFNTNGPHAEPFMAYGNGKSAVRLSSGVEPDGSHQFQHFQGEAVTLGLPRAAFGADASDAQAQALDDAAFPVLLHYPYPSFESWRAKFCLYGGFSDYWMDDERYPNRLDFMLQSRDQALAALQALKRDGAAAGDPWAEARRFFETRAFVGDELQRRIADGRVRYYAPTWLPAAIRRHPAVEHHQRQDP</sequence>
<protein>
    <submittedName>
        <fullName evidence="1">Uncharacterized protein</fullName>
    </submittedName>
</protein>